<evidence type="ECO:0000256" key="2">
    <source>
        <dbReference type="ARBA" id="ARBA00023315"/>
    </source>
</evidence>
<accession>A0A0A2UV42</accession>
<evidence type="ECO:0000256" key="1">
    <source>
        <dbReference type="ARBA" id="ARBA00022679"/>
    </source>
</evidence>
<evidence type="ECO:0000313" key="4">
    <source>
        <dbReference type="EMBL" id="KGP91789.1"/>
    </source>
</evidence>
<organism evidence="4 5">
    <name type="scientific">Pontibacillus chungwhensis BH030062</name>
    <dbReference type="NCBI Taxonomy" id="1385513"/>
    <lineage>
        <taxon>Bacteria</taxon>
        <taxon>Bacillati</taxon>
        <taxon>Bacillota</taxon>
        <taxon>Bacilli</taxon>
        <taxon>Bacillales</taxon>
        <taxon>Bacillaceae</taxon>
        <taxon>Pontibacillus</taxon>
    </lineage>
</organism>
<dbReference type="InterPro" id="IPR016181">
    <property type="entry name" value="Acyl_CoA_acyltransferase"/>
</dbReference>
<dbReference type="Gene3D" id="3.40.630.30">
    <property type="match status" value="1"/>
</dbReference>
<protein>
    <recommendedName>
        <fullName evidence="3">N-acetyltransferase domain-containing protein</fullName>
    </recommendedName>
</protein>
<dbReference type="eggNOG" id="COG3153">
    <property type="taxonomic scope" value="Bacteria"/>
</dbReference>
<dbReference type="STRING" id="1385513.N780_15530"/>
<evidence type="ECO:0000313" key="5">
    <source>
        <dbReference type="Proteomes" id="UP000030153"/>
    </source>
</evidence>
<reference evidence="4 5" key="1">
    <citation type="submission" date="2013-08" db="EMBL/GenBank/DDBJ databases">
        <title>Genome of Pontibacillus chungwhensis.</title>
        <authorList>
            <person name="Wang Q."/>
            <person name="Wang G."/>
        </authorList>
    </citation>
    <scope>NUCLEOTIDE SEQUENCE [LARGE SCALE GENOMIC DNA]</scope>
    <source>
        <strain evidence="4 5">BH030062</strain>
    </source>
</reference>
<keyword evidence="5" id="KW-1185">Reference proteome</keyword>
<keyword evidence="2" id="KW-0012">Acyltransferase</keyword>
<sequence length="296" mass="34255">MKVEDLQLVSNYKDDAKKRKSFNDLAILTFGISFEEWYQKGFWNERYIPYSFVQGDQVIANVSVNLIDLVIDGQLRMAVQVGTVMTHPDYRNQGLSSRLMKKVLQEYEDACDFFYLFANQSVLDFYPKFGFQEVKEQTYSMSYSPPYPYLYSKLKKLDGTNLRDLSCIYEFAADRVSASEKFGAINAHGILMFHCLYDFPDDIYYIQEDDCIVIFKQQGGTLHLYDIISKEQVQLEKILPKIANGNDLTIIFHFTPELTEWPMRSERLNGDDVLYVKSTGNGAYPELVKHPVVSQA</sequence>
<dbReference type="Pfam" id="PF13527">
    <property type="entry name" value="Acetyltransf_9"/>
    <property type="match status" value="1"/>
</dbReference>
<keyword evidence="1" id="KW-0808">Transferase</keyword>
<dbReference type="PROSITE" id="PS51186">
    <property type="entry name" value="GNAT"/>
    <property type="match status" value="1"/>
</dbReference>
<feature type="domain" description="N-acetyltransferase" evidence="3">
    <location>
        <begin position="1"/>
        <end position="156"/>
    </location>
</feature>
<proteinExistence type="predicted"/>
<gene>
    <name evidence="4" type="ORF">N780_15530</name>
</gene>
<evidence type="ECO:0000259" key="3">
    <source>
        <dbReference type="PROSITE" id="PS51186"/>
    </source>
</evidence>
<dbReference type="InterPro" id="IPR000182">
    <property type="entry name" value="GNAT_dom"/>
</dbReference>
<dbReference type="GO" id="GO:0016747">
    <property type="term" value="F:acyltransferase activity, transferring groups other than amino-acyl groups"/>
    <property type="evidence" value="ECO:0007669"/>
    <property type="project" value="InterPro"/>
</dbReference>
<dbReference type="CDD" id="cd04301">
    <property type="entry name" value="NAT_SF"/>
    <property type="match status" value="1"/>
</dbReference>
<dbReference type="InterPro" id="IPR050680">
    <property type="entry name" value="YpeA/RimI_acetyltransf"/>
</dbReference>
<name>A0A0A2UV42_9BACI</name>
<dbReference type="Proteomes" id="UP000030153">
    <property type="component" value="Unassembled WGS sequence"/>
</dbReference>
<dbReference type="RefSeq" id="WP_036781801.1">
    <property type="nucleotide sequence ID" value="NZ_AVBG01000004.1"/>
</dbReference>
<dbReference type="AlphaFoldDB" id="A0A0A2UV42"/>
<dbReference type="SUPFAM" id="SSF55729">
    <property type="entry name" value="Acyl-CoA N-acyltransferases (Nat)"/>
    <property type="match status" value="1"/>
</dbReference>
<dbReference type="PANTHER" id="PTHR43420">
    <property type="entry name" value="ACETYLTRANSFERASE"/>
    <property type="match status" value="1"/>
</dbReference>
<comment type="caution">
    <text evidence="4">The sequence shown here is derived from an EMBL/GenBank/DDBJ whole genome shotgun (WGS) entry which is preliminary data.</text>
</comment>
<dbReference type="PANTHER" id="PTHR43420:SF31">
    <property type="entry name" value="ACETYLTRANSFERASE"/>
    <property type="match status" value="1"/>
</dbReference>
<dbReference type="EMBL" id="AVBG01000004">
    <property type="protein sequence ID" value="KGP91789.1"/>
    <property type="molecule type" value="Genomic_DNA"/>
</dbReference>